<dbReference type="InterPro" id="IPR027417">
    <property type="entry name" value="P-loop_NTPase"/>
</dbReference>
<dbReference type="InParanoid" id="A0A2V0P8H3"/>
<organism evidence="20 21">
    <name type="scientific">Raphidocelis subcapitata</name>
    <dbReference type="NCBI Taxonomy" id="307507"/>
    <lineage>
        <taxon>Eukaryota</taxon>
        <taxon>Viridiplantae</taxon>
        <taxon>Chlorophyta</taxon>
        <taxon>core chlorophytes</taxon>
        <taxon>Chlorophyceae</taxon>
        <taxon>CS clade</taxon>
        <taxon>Sphaeropleales</taxon>
        <taxon>Selenastraceae</taxon>
        <taxon>Raphidocelis</taxon>
    </lineage>
</organism>
<comment type="subcellular location">
    <subcellularLocation>
        <location evidence="15">Plastid</location>
        <location evidence="15">Chloroplast outer membrane</location>
        <topology evidence="15">Single-pass membrane protein</topology>
    </subcellularLocation>
</comment>
<evidence type="ECO:0000256" key="3">
    <source>
        <dbReference type="ARBA" id="ARBA00022528"/>
    </source>
</evidence>
<gene>
    <name evidence="20" type="ORF">Rsub_06423</name>
</gene>
<reference evidence="20 21" key="1">
    <citation type="journal article" date="2018" name="Sci. Rep.">
        <title>Raphidocelis subcapitata (=Pseudokirchneriella subcapitata) provides an insight into genome evolution and environmental adaptations in the Sphaeropleales.</title>
        <authorList>
            <person name="Suzuki S."/>
            <person name="Yamaguchi H."/>
            <person name="Nakajima N."/>
            <person name="Kawachi M."/>
        </authorList>
    </citation>
    <scope>NUCLEOTIDE SEQUENCE [LARGE SCALE GENOMIC DNA]</scope>
    <source>
        <strain evidence="20 21">NIES-35</strain>
    </source>
</reference>
<keyword evidence="9" id="KW-1002">Plastid outer membrane</keyword>
<dbReference type="InterPro" id="IPR024283">
    <property type="entry name" value="TOC159_MAD"/>
</dbReference>
<dbReference type="InterPro" id="IPR045058">
    <property type="entry name" value="GIMA/IAN/Toc"/>
</dbReference>
<evidence type="ECO:0000256" key="6">
    <source>
        <dbReference type="ARBA" id="ARBA00022723"/>
    </source>
</evidence>
<feature type="region of interest" description="Disordered" evidence="17">
    <location>
        <begin position="601"/>
        <end position="631"/>
    </location>
</feature>
<evidence type="ECO:0000256" key="7">
    <source>
        <dbReference type="ARBA" id="ARBA00022741"/>
    </source>
</evidence>
<dbReference type="GO" id="GO:0005525">
    <property type="term" value="F:GTP binding"/>
    <property type="evidence" value="ECO:0007669"/>
    <property type="project" value="InterPro"/>
</dbReference>
<dbReference type="STRING" id="307507.A0A2V0P8H3"/>
<evidence type="ECO:0000256" key="8">
    <source>
        <dbReference type="ARBA" id="ARBA00022801"/>
    </source>
</evidence>
<keyword evidence="10" id="KW-0460">Magnesium</keyword>
<dbReference type="AlphaFoldDB" id="A0A2V0P8H3"/>
<keyword evidence="11" id="KW-0653">Protein transport</keyword>
<comment type="similarity">
    <text evidence="16">Belongs to the TRAFAC class TrmE-Era-EngA-EngB-Septin-like GTPase superfamily. AIG1/Toc34/Toc159-like paraseptin GTPase family. TOC159 subfamily.</text>
</comment>
<feature type="domain" description="Translocase of chloroplast 159/132 membrane anchor" evidence="19">
    <location>
        <begin position="625"/>
        <end position="782"/>
    </location>
</feature>
<evidence type="ECO:0000259" key="18">
    <source>
        <dbReference type="Pfam" id="PF04548"/>
    </source>
</evidence>
<comment type="cofactor">
    <cofactor evidence="1">
        <name>Mg(2+)</name>
        <dbReference type="ChEBI" id="CHEBI:18420"/>
    </cofactor>
</comment>
<feature type="compositionally biased region" description="Gly residues" evidence="17">
    <location>
        <begin position="952"/>
        <end position="968"/>
    </location>
</feature>
<dbReference type="InterPro" id="IPR006703">
    <property type="entry name" value="G_AIG1"/>
</dbReference>
<keyword evidence="4" id="KW-0934">Plastid</keyword>
<evidence type="ECO:0000256" key="17">
    <source>
        <dbReference type="SAM" id="MobiDB-lite"/>
    </source>
</evidence>
<name>A0A2V0P8H3_9CHLO</name>
<evidence type="ECO:0000259" key="19">
    <source>
        <dbReference type="Pfam" id="PF11886"/>
    </source>
</evidence>
<dbReference type="PANTHER" id="PTHR10903:SF135">
    <property type="entry name" value="TRANSLOCASE OF CHLOROPLAST 120, CHLOROPLASTIC-RELATED"/>
    <property type="match status" value="1"/>
</dbReference>
<evidence type="ECO:0000256" key="5">
    <source>
        <dbReference type="ARBA" id="ARBA00022692"/>
    </source>
</evidence>
<dbReference type="OrthoDB" id="8954335at2759"/>
<dbReference type="Pfam" id="PF04548">
    <property type="entry name" value="AIG1"/>
    <property type="match status" value="1"/>
</dbReference>
<feature type="region of interest" description="Disordered" evidence="17">
    <location>
        <begin position="950"/>
        <end position="1007"/>
    </location>
</feature>
<keyword evidence="13" id="KW-0342">GTP-binding</keyword>
<comment type="caution">
    <text evidence="20">The sequence shown here is derived from an EMBL/GenBank/DDBJ whole genome shotgun (WGS) entry which is preliminary data.</text>
</comment>
<evidence type="ECO:0008006" key="22">
    <source>
        <dbReference type="Google" id="ProtNLM"/>
    </source>
</evidence>
<evidence type="ECO:0000256" key="16">
    <source>
        <dbReference type="ARBA" id="ARBA00023775"/>
    </source>
</evidence>
<dbReference type="GO" id="GO:0046872">
    <property type="term" value="F:metal ion binding"/>
    <property type="evidence" value="ECO:0007669"/>
    <property type="project" value="UniProtKB-KW"/>
</dbReference>
<dbReference type="PANTHER" id="PTHR10903">
    <property type="entry name" value="GTPASE, IMAP FAMILY MEMBER-RELATED"/>
    <property type="match status" value="1"/>
</dbReference>
<feature type="compositionally biased region" description="Gly residues" evidence="17">
    <location>
        <begin position="79"/>
        <end position="94"/>
    </location>
</feature>
<feature type="compositionally biased region" description="Low complexity" evidence="17">
    <location>
        <begin position="50"/>
        <end position="62"/>
    </location>
</feature>
<feature type="domain" description="AIG1-type G" evidence="18">
    <location>
        <begin position="271"/>
        <end position="448"/>
    </location>
</feature>
<evidence type="ECO:0000256" key="2">
    <source>
        <dbReference type="ARBA" id="ARBA00022448"/>
    </source>
</evidence>
<evidence type="ECO:0000313" key="21">
    <source>
        <dbReference type="Proteomes" id="UP000247498"/>
    </source>
</evidence>
<feature type="compositionally biased region" description="Low complexity" evidence="17">
    <location>
        <begin position="95"/>
        <end position="146"/>
    </location>
</feature>
<evidence type="ECO:0000256" key="12">
    <source>
        <dbReference type="ARBA" id="ARBA00022989"/>
    </source>
</evidence>
<dbReference type="Pfam" id="PF11886">
    <property type="entry name" value="TOC159_MAD"/>
    <property type="match status" value="1"/>
</dbReference>
<keyword evidence="2" id="KW-0813">Transport</keyword>
<feature type="compositionally biased region" description="Acidic residues" evidence="17">
    <location>
        <begin position="990"/>
        <end position="1007"/>
    </location>
</feature>
<evidence type="ECO:0000256" key="15">
    <source>
        <dbReference type="ARBA" id="ARBA00023766"/>
    </source>
</evidence>
<sequence>MASTARAPPKEAAANGGEGPKNPRGLGPALPSRGGKASAGGAPGGGASGGAPAAAAAAPRPAGNGGAPPPAAAIADGGPAPGAGAGGSGSGSGSGPARPTLPARQARPAAAAANGPTANGAAAAANGPAANGAAAGPSRATPAAGPALPPRAAPAAAAAPAPRGGPSLPQRLPASGTLGVLDPEEPEATQKLRVQLHGIRVALIRVARRLGYDHDNGIVKQVLYRFYLAEKLKEPFRKGVRRPDPAALAAREATRLEEAEGPDSPLGLRIKILVIGLAGAGKTQLIRSLLEGPLADKAAPGGAIPAVDAFEGATKRVQAYSGCVCGVELTLIDTPGLLAAGPEHRQNAATVRAVAAAHRSHRPDLVVYVDRFDQPSRSGGELPVLQALTNALGPAVWLNTVVALTHAGAVPPAGRGGQMSYNSYAQQRNHLLQLIIRNASGDARLMNPMTFAESHPDCRRNARGFPIIPNGLLWQQHLLLLVASAKLLAEAEAAMTNGGSSGGGGGGGGRDAAVRQFQGAMGGAQLPSRYLLQALTQFSGPLTFPDHGSVMEVRQAKHGLGRIRRSRERRERARQIKMRLLQMSQLLRRQARIADMQTRATKAGAKMVPEQPRTANKTRPGAGPAPGWRYRVPEPGGGWVVRPHLEAHGMDDGDGVEGFMAEKSGVAARSAGDLLGGAPYRLSGSAQATKEQLLVSARADTTLYHDGPGLATTALSADVQTSGSAGTPDVLVVLRADTQRRGFPLRCNTPSAGLMAARLARRCRPGAGPLAVGVRLQNSLALGRGGGFGGAPVDMDVAVARMLTRPDAPGAGAYGPGGPLAAAPLDGGGPDSLSLADGWRSLWGANAELRTDARRVLRMRRVAPLSLSGSAVMEDGGEWVAAAAAGLRVVTGARSGVGAKVQVNNRGFCNASLQVRSHADTRLGLLGLLPLATLAWECVAAAAERRRAAARAGGGDGGGGGGGGGGGRRQQARGARRPAARQQRQRGQDEGEEEEEEEEEEEGEDQE</sequence>
<keyword evidence="6" id="KW-0479">Metal-binding</keyword>
<evidence type="ECO:0000256" key="13">
    <source>
        <dbReference type="ARBA" id="ARBA00023134"/>
    </source>
</evidence>
<feature type="compositionally biased region" description="Basic residues" evidence="17">
    <location>
        <begin position="970"/>
        <end position="979"/>
    </location>
</feature>
<evidence type="ECO:0000256" key="1">
    <source>
        <dbReference type="ARBA" id="ARBA00001946"/>
    </source>
</evidence>
<feature type="compositionally biased region" description="Gly residues" evidence="17">
    <location>
        <begin position="37"/>
        <end position="49"/>
    </location>
</feature>
<feature type="compositionally biased region" description="Low complexity" evidence="17">
    <location>
        <begin position="153"/>
        <end position="166"/>
    </location>
</feature>
<evidence type="ECO:0000313" key="20">
    <source>
        <dbReference type="EMBL" id="GBF93385.1"/>
    </source>
</evidence>
<evidence type="ECO:0000256" key="11">
    <source>
        <dbReference type="ARBA" id="ARBA00022927"/>
    </source>
</evidence>
<accession>A0A2V0P8H3</accession>
<feature type="region of interest" description="Disordered" evidence="17">
    <location>
        <begin position="1"/>
        <end position="182"/>
    </location>
</feature>
<keyword evidence="14" id="KW-0472">Membrane</keyword>
<evidence type="ECO:0000256" key="4">
    <source>
        <dbReference type="ARBA" id="ARBA00022640"/>
    </source>
</evidence>
<evidence type="ECO:0000256" key="9">
    <source>
        <dbReference type="ARBA" id="ARBA00022805"/>
    </source>
</evidence>
<keyword evidence="5" id="KW-0812">Transmembrane</keyword>
<keyword evidence="12" id="KW-1133">Transmembrane helix</keyword>
<keyword evidence="3" id="KW-0150">Chloroplast</keyword>
<dbReference type="GO" id="GO:0016787">
    <property type="term" value="F:hydrolase activity"/>
    <property type="evidence" value="ECO:0007669"/>
    <property type="project" value="UniProtKB-KW"/>
</dbReference>
<protein>
    <recommendedName>
        <fullName evidence="22">AIG1-type G domain-containing protein</fullName>
    </recommendedName>
</protein>
<keyword evidence="7" id="KW-0547">Nucleotide-binding</keyword>
<dbReference type="Gene3D" id="3.40.50.300">
    <property type="entry name" value="P-loop containing nucleotide triphosphate hydrolases"/>
    <property type="match status" value="1"/>
</dbReference>
<dbReference type="SUPFAM" id="SSF52540">
    <property type="entry name" value="P-loop containing nucleoside triphosphate hydrolases"/>
    <property type="match status" value="1"/>
</dbReference>
<keyword evidence="8" id="KW-0378">Hydrolase</keyword>
<evidence type="ECO:0000256" key="14">
    <source>
        <dbReference type="ARBA" id="ARBA00023136"/>
    </source>
</evidence>
<dbReference type="GO" id="GO:0009707">
    <property type="term" value="C:chloroplast outer membrane"/>
    <property type="evidence" value="ECO:0007669"/>
    <property type="project" value="UniProtKB-SubCell"/>
</dbReference>
<dbReference type="GO" id="GO:0015031">
    <property type="term" value="P:protein transport"/>
    <property type="evidence" value="ECO:0007669"/>
    <property type="project" value="UniProtKB-KW"/>
</dbReference>
<evidence type="ECO:0000256" key="10">
    <source>
        <dbReference type="ARBA" id="ARBA00022842"/>
    </source>
</evidence>
<dbReference type="EMBL" id="BDRX01000040">
    <property type="protein sequence ID" value="GBF93385.1"/>
    <property type="molecule type" value="Genomic_DNA"/>
</dbReference>
<proteinExistence type="inferred from homology"/>
<dbReference type="FunCoup" id="A0A2V0P8H3">
    <property type="interactions" value="1150"/>
</dbReference>
<keyword evidence="21" id="KW-1185">Reference proteome</keyword>
<dbReference type="Proteomes" id="UP000247498">
    <property type="component" value="Unassembled WGS sequence"/>
</dbReference>